<gene>
    <name evidence="5" type="ORF">THRCLA_09919</name>
</gene>
<dbReference type="InterPro" id="IPR001895">
    <property type="entry name" value="RASGEF_cat_dom"/>
</dbReference>
<dbReference type="Gene3D" id="1.10.840.10">
    <property type="entry name" value="Ras guanine-nucleotide exchange factors catalytic domain"/>
    <property type="match status" value="1"/>
</dbReference>
<evidence type="ECO:0000256" key="1">
    <source>
        <dbReference type="ARBA" id="ARBA00022658"/>
    </source>
</evidence>
<dbReference type="PROSITE" id="PS50003">
    <property type="entry name" value="PH_DOMAIN"/>
    <property type="match status" value="1"/>
</dbReference>
<dbReference type="STRING" id="74557.A0A1V9YTH3"/>
<dbReference type="InterPro" id="IPR036964">
    <property type="entry name" value="RASGEF_cat_dom_sf"/>
</dbReference>
<dbReference type="Proteomes" id="UP000243217">
    <property type="component" value="Unassembled WGS sequence"/>
</dbReference>
<dbReference type="OrthoDB" id="546434at2759"/>
<dbReference type="PANTHER" id="PTHR23113">
    <property type="entry name" value="GUANINE NUCLEOTIDE EXCHANGE FACTOR"/>
    <property type="match status" value="1"/>
</dbReference>
<evidence type="ECO:0000313" key="5">
    <source>
        <dbReference type="EMBL" id="OQR89099.1"/>
    </source>
</evidence>
<comment type="caution">
    <text evidence="5">The sequence shown here is derived from an EMBL/GenBank/DDBJ whole genome shotgun (WGS) entry which is preliminary data.</text>
</comment>
<dbReference type="InterPro" id="IPR001849">
    <property type="entry name" value="PH_domain"/>
</dbReference>
<evidence type="ECO:0000259" key="3">
    <source>
        <dbReference type="PROSITE" id="PS50003"/>
    </source>
</evidence>
<dbReference type="PROSITE" id="PS50009">
    <property type="entry name" value="RASGEF_CAT"/>
    <property type="match status" value="1"/>
</dbReference>
<reference evidence="5 6" key="1">
    <citation type="journal article" date="2014" name="Genome Biol. Evol.">
        <title>The secreted proteins of Achlya hypogyna and Thraustotheca clavata identify the ancestral oomycete secretome and reveal gene acquisitions by horizontal gene transfer.</title>
        <authorList>
            <person name="Misner I."/>
            <person name="Blouin N."/>
            <person name="Leonard G."/>
            <person name="Richards T.A."/>
            <person name="Lane C.E."/>
        </authorList>
    </citation>
    <scope>NUCLEOTIDE SEQUENCE [LARGE SCALE GENOMIC DNA]</scope>
    <source>
        <strain evidence="5 6">ATCC 34112</strain>
    </source>
</reference>
<dbReference type="PANTHER" id="PTHR23113:SF99">
    <property type="entry name" value="RASGEF DOMAIN-CONTAINING PROTEIN"/>
    <property type="match status" value="1"/>
</dbReference>
<dbReference type="SUPFAM" id="SSF48366">
    <property type="entry name" value="Ras GEF"/>
    <property type="match status" value="1"/>
</dbReference>
<dbReference type="InterPro" id="IPR023578">
    <property type="entry name" value="Ras_GEF_dom_sf"/>
</dbReference>
<dbReference type="InterPro" id="IPR008937">
    <property type="entry name" value="Ras-like_GEF"/>
</dbReference>
<dbReference type="EMBL" id="JNBS01002860">
    <property type="protein sequence ID" value="OQR89099.1"/>
    <property type="molecule type" value="Genomic_DNA"/>
</dbReference>
<sequence length="839" mass="94134">MVYSVSAWRDRDVVVADTGELEVYRKGTSLLKLKIHLWDSNLKITFHADDSLIAMKTRYDELELVFDCKTTAERDSWLSAIYNVQAIATPSNSSAHECIEEGSDSDGDEDFQIYADETETLQAFQHARSSIVCHLGSSISSIGEILEAEDDLNDYSKHWNALASLIEHVEYGGRIVLLHWDILCALSLKLTMANLLMTLGERNKTTQPVATQGRQRKTSQSQKSLVTAFVRDILFHSIYSSRLGEPGDQKLIECMHLIDKYFPHCRLRRFSNLADDDIPVVVAAATAKPEAPIHISLKSQRGNRHIIVSDALNSLSKRRASSPISELSKTQSPLSTIMTLRTMLHTYNMTPEQFARQCTLFHHNQLTHVPIWSFLAVSESSVSSRQKAISDHFNKLTAYLVWSVLAEDTAVDRAHVIESITSIAVEANKHDLCNFHLVMACIGCLGDTPLMQSRLPLTWKNVRPKSKAQLYELRSLCDDNGGFETLRKKQLLTSSTSATLPFLGIIGSTLERLRATPYYAGNKIDVEKMERQYEALRVVENALVHSYRFEAHSDCQNFLNNLLLPCNYISTPNLQKRSIELQTNEAHQMQFCVASFGDLPRRTSKSSEQNRIMPFTHSCALLQILDSANQRLSVWVELLLSNEKSAIGKIVQSFYQEVQSSLFTASTAVTSSLLLDGFNAILDSILTSYTGECMEIGGIDNKDALQDILYESAVSTIFPTIARGVYAKYTVQYKEQDENTRSSLQRNNTDGYMMFNPFTRFDSSPSPIHALKRLASIIDEINTTPPLAVVKIRSLLSSSTFKTPIAMLYFISSTIDTSKVRETLRSALSIYKSSLDASN</sequence>
<dbReference type="GO" id="GO:0005085">
    <property type="term" value="F:guanyl-nucleotide exchange factor activity"/>
    <property type="evidence" value="ECO:0007669"/>
    <property type="project" value="UniProtKB-KW"/>
</dbReference>
<evidence type="ECO:0000313" key="6">
    <source>
        <dbReference type="Proteomes" id="UP000243217"/>
    </source>
</evidence>
<dbReference type="AlphaFoldDB" id="A0A1V9YTH3"/>
<dbReference type="Pfam" id="PF00617">
    <property type="entry name" value="RasGEF"/>
    <property type="match status" value="1"/>
</dbReference>
<evidence type="ECO:0008006" key="7">
    <source>
        <dbReference type="Google" id="ProtNLM"/>
    </source>
</evidence>
<dbReference type="SMART" id="SM00147">
    <property type="entry name" value="RasGEF"/>
    <property type="match status" value="1"/>
</dbReference>
<feature type="domain" description="Ras-GEF" evidence="4">
    <location>
        <begin position="350"/>
        <end position="584"/>
    </location>
</feature>
<keyword evidence="6" id="KW-1185">Reference proteome</keyword>
<proteinExistence type="predicted"/>
<evidence type="ECO:0000256" key="2">
    <source>
        <dbReference type="PROSITE-ProRule" id="PRU00168"/>
    </source>
</evidence>
<dbReference type="GO" id="GO:0007264">
    <property type="term" value="P:small GTPase-mediated signal transduction"/>
    <property type="evidence" value="ECO:0007669"/>
    <property type="project" value="InterPro"/>
</dbReference>
<protein>
    <recommendedName>
        <fullName evidence="7">Ras-GEF domain-containing protein</fullName>
    </recommendedName>
</protein>
<keyword evidence="1 2" id="KW-0344">Guanine-nucleotide releasing factor</keyword>
<name>A0A1V9YTH3_9STRA</name>
<accession>A0A1V9YTH3</accession>
<feature type="domain" description="PH" evidence="3">
    <location>
        <begin position="1"/>
        <end position="86"/>
    </location>
</feature>
<organism evidence="5 6">
    <name type="scientific">Thraustotheca clavata</name>
    <dbReference type="NCBI Taxonomy" id="74557"/>
    <lineage>
        <taxon>Eukaryota</taxon>
        <taxon>Sar</taxon>
        <taxon>Stramenopiles</taxon>
        <taxon>Oomycota</taxon>
        <taxon>Saprolegniomycetes</taxon>
        <taxon>Saprolegniales</taxon>
        <taxon>Achlyaceae</taxon>
        <taxon>Thraustotheca</taxon>
    </lineage>
</organism>
<evidence type="ECO:0000259" key="4">
    <source>
        <dbReference type="PROSITE" id="PS50009"/>
    </source>
</evidence>